<keyword evidence="3" id="KW-1185">Reference proteome</keyword>
<sequence>MRANDILKLAQLHRIRVARLVALESDLRTKITALREVEAEAAACQSELEQAHRQRESWENEWQSWLRTHGVLSRGEEYNRYHIALTAWERDLQEQLAEIQVRQRAAGDAVDAARRVVRKAEARLAALDERIGQSRRSLLSTRDLRRQRDAAESATIAAQQVRAAWSSVPASDTI</sequence>
<proteinExistence type="predicted"/>
<evidence type="ECO:0000313" key="3">
    <source>
        <dbReference type="Proteomes" id="UP000445000"/>
    </source>
</evidence>
<evidence type="ECO:0000313" key="2">
    <source>
        <dbReference type="EMBL" id="GFE82382.1"/>
    </source>
</evidence>
<gene>
    <name evidence="2" type="ORF">GCM10011487_43820</name>
</gene>
<name>A0A829YHV1_9GAMM</name>
<dbReference type="EMBL" id="BLJN01000004">
    <property type="protein sequence ID" value="GFE82382.1"/>
    <property type="molecule type" value="Genomic_DNA"/>
</dbReference>
<dbReference type="Proteomes" id="UP000445000">
    <property type="component" value="Unassembled WGS sequence"/>
</dbReference>
<protein>
    <submittedName>
        <fullName evidence="2">Uncharacterized protein</fullName>
    </submittedName>
</protein>
<dbReference type="RefSeq" id="WP_161814033.1">
    <property type="nucleotide sequence ID" value="NZ_BLJN01000004.1"/>
</dbReference>
<keyword evidence="1" id="KW-0175">Coiled coil</keyword>
<organism evidence="2 3">
    <name type="scientific">Steroidobacter agaridevorans</name>
    <dbReference type="NCBI Taxonomy" id="2695856"/>
    <lineage>
        <taxon>Bacteria</taxon>
        <taxon>Pseudomonadati</taxon>
        <taxon>Pseudomonadota</taxon>
        <taxon>Gammaproteobacteria</taxon>
        <taxon>Steroidobacterales</taxon>
        <taxon>Steroidobacteraceae</taxon>
        <taxon>Steroidobacter</taxon>
    </lineage>
</organism>
<comment type="caution">
    <text evidence="2">The sequence shown here is derived from an EMBL/GenBank/DDBJ whole genome shotgun (WGS) entry which is preliminary data.</text>
</comment>
<dbReference type="InterPro" id="IPR053716">
    <property type="entry name" value="Flag_assembly_chemotaxis_eff"/>
</dbReference>
<evidence type="ECO:0000256" key="1">
    <source>
        <dbReference type="SAM" id="Coils"/>
    </source>
</evidence>
<accession>A0A829YHV1</accession>
<feature type="coiled-coil region" evidence="1">
    <location>
        <begin position="110"/>
        <end position="137"/>
    </location>
</feature>
<feature type="coiled-coil region" evidence="1">
    <location>
        <begin position="20"/>
        <end position="61"/>
    </location>
</feature>
<reference evidence="3" key="1">
    <citation type="submission" date="2020-01" db="EMBL/GenBank/DDBJ databases">
        <title>'Steroidobacter agaridevorans' sp. nov., agar-degrading bacteria isolated from rhizosphere soils.</title>
        <authorList>
            <person name="Ikenaga M."/>
            <person name="Kataoka M."/>
            <person name="Murouchi A."/>
            <person name="Katsuragi S."/>
            <person name="Sakai M."/>
        </authorList>
    </citation>
    <scope>NUCLEOTIDE SEQUENCE [LARGE SCALE GENOMIC DNA]</scope>
    <source>
        <strain evidence="3">YU21-B</strain>
    </source>
</reference>
<dbReference type="AlphaFoldDB" id="A0A829YHV1"/>
<dbReference type="Gene3D" id="1.10.287.1700">
    <property type="match status" value="1"/>
</dbReference>